<reference evidence="2" key="1">
    <citation type="submission" date="2016-10" db="EMBL/GenBank/DDBJ databases">
        <authorList>
            <person name="Varghese N."/>
            <person name="Submissions S."/>
        </authorList>
    </citation>
    <scope>NUCLEOTIDE SEQUENCE [LARGE SCALE GENOMIC DNA]</scope>
    <source>
        <strain evidence="2">DSM 9751</strain>
    </source>
</reference>
<gene>
    <name evidence="1" type="ORF">SAMN05216178_6023</name>
</gene>
<organism evidence="1 2">
    <name type="scientific">Pseudomonas saponiphila</name>
    <dbReference type="NCBI Taxonomy" id="556534"/>
    <lineage>
        <taxon>Bacteria</taxon>
        <taxon>Pseudomonadati</taxon>
        <taxon>Pseudomonadota</taxon>
        <taxon>Gammaproteobacteria</taxon>
        <taxon>Pseudomonadales</taxon>
        <taxon>Pseudomonadaceae</taxon>
        <taxon>Pseudomonas</taxon>
    </lineage>
</organism>
<dbReference type="AlphaFoldDB" id="A0A1H4XK57"/>
<keyword evidence="2" id="KW-1185">Reference proteome</keyword>
<sequence>MVLNGVGGRTIAEAKERMTYQEALAWGRYIDRYGSLHTGRRLEAGSALVALQTHRLGGGVAELLDFMPHEQRLGLSLERAMNEWR</sequence>
<proteinExistence type="predicted"/>
<dbReference type="Proteomes" id="UP000198982">
    <property type="component" value="Unassembled WGS sequence"/>
</dbReference>
<evidence type="ECO:0008006" key="3">
    <source>
        <dbReference type="Google" id="ProtNLM"/>
    </source>
</evidence>
<dbReference type="EMBL" id="FNTJ01000002">
    <property type="protein sequence ID" value="SED05550.1"/>
    <property type="molecule type" value="Genomic_DNA"/>
</dbReference>
<evidence type="ECO:0000313" key="2">
    <source>
        <dbReference type="Proteomes" id="UP000198982"/>
    </source>
</evidence>
<protein>
    <recommendedName>
        <fullName evidence="3">Phage protein</fullName>
    </recommendedName>
</protein>
<name>A0A1H4XK57_9PSED</name>
<evidence type="ECO:0000313" key="1">
    <source>
        <dbReference type="EMBL" id="SED05550.1"/>
    </source>
</evidence>
<accession>A0A1H4XK57</accession>